<dbReference type="PANTHER" id="PTHR13360:SF1">
    <property type="entry name" value="ACTIVATING SIGNAL COINTEGRATOR 1 COMPLEX SUBUNIT 1"/>
    <property type="match status" value="1"/>
</dbReference>
<sequence>MTACRFLFRVNFLACRATNARVISKPLHSFQKYCFYHGLEYGLIMDVKKGLQVMDPKKRKMETQTWRAVSTQSISSEARCENTDPEVVNKPVDPNTCPIAEGSDKDRSLEGELAPHEKHSISMEVGASVMRFIKGKEGATQKEIEKEMGVNIIFPSSKKDDSVIIEGTSGESVNKAAEKVQIIIEKAIKSPNLDYSHFVSLPLAIHPGLVDKLVNFQNSILGIAELNQGEDLDPNSSGDTSDEEEKDKQSVKAPLVSVELKAEDADAHVKINITNIPLVHYPAKVSKSPALESKSSKLLDLGIEKSIFIKPKTFHLTVLMLKLWNKDRVKAAAEVLQTVSSKVLDALDNRPISVRLKGLECMRGSLAKAHVLYAPVQEIGGEDRLLRACQVIIDAFVEAGLVMEKDLQHKLKLHATVMNARHRKRQKRTRKVDSFDARGIFDQYGSEEWGPGSLFGGCGFCCQLSIWFPSTLQWLDPA</sequence>
<feature type="region of interest" description="Disordered" evidence="2">
    <location>
        <begin position="77"/>
        <end position="109"/>
    </location>
</feature>
<dbReference type="SMART" id="SM00322">
    <property type="entry name" value="KH"/>
    <property type="match status" value="1"/>
</dbReference>
<dbReference type="PANTHER" id="PTHR13360">
    <property type="entry name" value="ACTIVATING SIGNAL COINTEGRATOR 1 COMPLEX SUBUNIT 1"/>
    <property type="match status" value="1"/>
</dbReference>
<dbReference type="Proteomes" id="UP001604336">
    <property type="component" value="Unassembled WGS sequence"/>
</dbReference>
<keyword evidence="5" id="KW-1185">Reference proteome</keyword>
<gene>
    <name evidence="4" type="ORF">Adt_28754</name>
</gene>
<comment type="caution">
    <text evidence="4">The sequence shown here is derived from an EMBL/GenBank/DDBJ whole genome shotgun (WGS) entry which is preliminary data.</text>
</comment>
<keyword evidence="1" id="KW-0694">RNA-binding</keyword>
<dbReference type="InterPro" id="IPR004088">
    <property type="entry name" value="KH_dom_type_1"/>
</dbReference>
<dbReference type="Gene3D" id="3.30.1370.10">
    <property type="entry name" value="K Homology domain, type 1"/>
    <property type="match status" value="1"/>
</dbReference>
<protein>
    <submittedName>
        <fullName evidence="4">Eukaryotic LigT</fullName>
    </submittedName>
</protein>
<dbReference type="InterPro" id="IPR009210">
    <property type="entry name" value="ASCC1"/>
</dbReference>
<accession>A0ABD1RY82</accession>
<dbReference type="PROSITE" id="PS50084">
    <property type="entry name" value="KH_TYPE_1"/>
    <property type="match status" value="1"/>
</dbReference>
<dbReference type="InterPro" id="IPR036612">
    <property type="entry name" value="KH_dom_type_1_sf"/>
</dbReference>
<evidence type="ECO:0000313" key="5">
    <source>
        <dbReference type="Proteomes" id="UP001604336"/>
    </source>
</evidence>
<evidence type="ECO:0000313" key="4">
    <source>
        <dbReference type="EMBL" id="KAL2493126.1"/>
    </source>
</evidence>
<name>A0ABD1RY82_9LAMI</name>
<proteinExistence type="predicted"/>
<dbReference type="InterPro" id="IPR004087">
    <property type="entry name" value="KH_dom"/>
</dbReference>
<dbReference type="SUPFAM" id="SSF54791">
    <property type="entry name" value="Eukaryotic type KH-domain (KH-domain type I)"/>
    <property type="match status" value="1"/>
</dbReference>
<evidence type="ECO:0000256" key="2">
    <source>
        <dbReference type="SAM" id="MobiDB-lite"/>
    </source>
</evidence>
<dbReference type="Gene3D" id="3.90.1140.10">
    <property type="entry name" value="Cyclic phosphodiesterase"/>
    <property type="match status" value="1"/>
</dbReference>
<dbReference type="EMBL" id="JBFOLK010000008">
    <property type="protein sequence ID" value="KAL2493126.1"/>
    <property type="molecule type" value="Genomic_DNA"/>
</dbReference>
<dbReference type="AlphaFoldDB" id="A0ABD1RY82"/>
<evidence type="ECO:0000256" key="1">
    <source>
        <dbReference type="PROSITE-ProRule" id="PRU00117"/>
    </source>
</evidence>
<feature type="region of interest" description="Disordered" evidence="2">
    <location>
        <begin position="230"/>
        <end position="252"/>
    </location>
</feature>
<reference evidence="5" key="1">
    <citation type="submission" date="2024-07" db="EMBL/GenBank/DDBJ databases">
        <title>Two chromosome-level genome assemblies of Korean endemic species Abeliophyllum distichum and Forsythia ovata (Oleaceae).</title>
        <authorList>
            <person name="Jang H."/>
        </authorList>
    </citation>
    <scope>NUCLEOTIDE SEQUENCE [LARGE SCALE GENOMIC DNA]</scope>
</reference>
<organism evidence="4 5">
    <name type="scientific">Abeliophyllum distichum</name>
    <dbReference type="NCBI Taxonomy" id="126358"/>
    <lineage>
        <taxon>Eukaryota</taxon>
        <taxon>Viridiplantae</taxon>
        <taxon>Streptophyta</taxon>
        <taxon>Embryophyta</taxon>
        <taxon>Tracheophyta</taxon>
        <taxon>Spermatophyta</taxon>
        <taxon>Magnoliopsida</taxon>
        <taxon>eudicotyledons</taxon>
        <taxon>Gunneridae</taxon>
        <taxon>Pentapetalae</taxon>
        <taxon>asterids</taxon>
        <taxon>lamiids</taxon>
        <taxon>Lamiales</taxon>
        <taxon>Oleaceae</taxon>
        <taxon>Forsythieae</taxon>
        <taxon>Abeliophyllum</taxon>
    </lineage>
</organism>
<dbReference type="Pfam" id="PF00013">
    <property type="entry name" value="KH_1"/>
    <property type="match status" value="1"/>
</dbReference>
<dbReference type="InterPro" id="IPR019510">
    <property type="entry name" value="AKAP7-like_phosphoesterase"/>
</dbReference>
<feature type="domain" description="K Homology" evidence="3">
    <location>
        <begin position="117"/>
        <end position="185"/>
    </location>
</feature>
<dbReference type="GO" id="GO:0003723">
    <property type="term" value="F:RNA binding"/>
    <property type="evidence" value="ECO:0007669"/>
    <property type="project" value="UniProtKB-UniRule"/>
</dbReference>
<evidence type="ECO:0000259" key="3">
    <source>
        <dbReference type="SMART" id="SM00322"/>
    </source>
</evidence>
<dbReference type="Pfam" id="PF10469">
    <property type="entry name" value="AKAP7_NLS"/>
    <property type="match status" value="1"/>
</dbReference>